<dbReference type="InterPro" id="IPR011009">
    <property type="entry name" value="Kinase-like_dom_sf"/>
</dbReference>
<evidence type="ECO:0000313" key="1">
    <source>
        <dbReference type="EMBL" id="GJJ11975.1"/>
    </source>
</evidence>
<dbReference type="AlphaFoldDB" id="A0AAV5AGE7"/>
<accession>A0AAV5AGE7</accession>
<evidence type="ECO:0000313" key="2">
    <source>
        <dbReference type="Proteomes" id="UP001050691"/>
    </source>
</evidence>
<dbReference type="SUPFAM" id="SSF56112">
    <property type="entry name" value="Protein kinase-like (PK-like)"/>
    <property type="match status" value="1"/>
</dbReference>
<dbReference type="Gene3D" id="1.10.510.10">
    <property type="entry name" value="Transferase(Phosphotransferase) domain 1"/>
    <property type="match status" value="1"/>
</dbReference>
<dbReference type="Proteomes" id="UP001050691">
    <property type="component" value="Unassembled WGS sequence"/>
</dbReference>
<keyword evidence="2" id="KW-1185">Reference proteome</keyword>
<proteinExistence type="predicted"/>
<evidence type="ECO:0008006" key="3">
    <source>
        <dbReference type="Google" id="ProtNLM"/>
    </source>
</evidence>
<gene>
    <name evidence="1" type="ORF">Clacol_006213</name>
</gene>
<comment type="caution">
    <text evidence="1">The sequence shown here is derived from an EMBL/GenBank/DDBJ whole genome shotgun (WGS) entry which is preliminary data.</text>
</comment>
<name>A0AAV5AGE7_9AGAM</name>
<sequence>MQTRAREQSHQVLPNFPLALNWLLVHRGKATEPDVVSFTHTQYTGPSRFCREMFTSLLKEHLFDPDIDTINFWVPKDPIILTAPDNKNWKDVIGDFERSFTSISPALPLSKSDALNRINNNNSLIHLVLTVKPISVIINWLFYRSNDSNPVFSTEISYSSFITEIERCREHFTTKLYDRLGIRAKSETLEFYQPKDPMFLKAEIGPEFEERLEMIVTSCILSDALQRDFDHANRIHLVVTAPLVHPEERDKVSALSGYEPPLRPLYSNYKKIMETKGKPPSEGSKSTNYIDVQKSEGQMIYDGRHPPGTKTRLIAPTIQIFHPVFNRFLHILHDSEIQPSNSDLSRTQDLMWNLTKISTDEDERNGPIRESLSKLLDYPVRYESRDSVKADAVCFFPPNQPNCPIFIGELKREIGEGGSDPSTQVGIFMRRYWRTVNESIRDKCCCPTFLLAAAGPWVCVLGAVITDKVIVQRLTGLYWMGLSTTEEDGRVYESSRVFMALRESLKELKLFYQEVVKFQYQRPLESDSACVTFQAVIIDGQDPIPGTPVVIKFVARYGEDAHRFLADAGHAPRLYYYGPVSDATLYKGVGALASKAHPGLCLRREIMHMAVMAYIHPSPGVEFPADAREQVEAILVKLHSKGFVFGDLRGPNILADANGQVYLIDFNWCGRYDVTMPEKGLPSGIEDAIKDIEPYEGPFATYPLSISTTIDWPGGVKALEPIRPSHDWQMFNELSL</sequence>
<protein>
    <recommendedName>
        <fullName evidence="3">Protein kinase domain-containing protein</fullName>
    </recommendedName>
</protein>
<organism evidence="1 2">
    <name type="scientific">Clathrus columnatus</name>
    <dbReference type="NCBI Taxonomy" id="1419009"/>
    <lineage>
        <taxon>Eukaryota</taxon>
        <taxon>Fungi</taxon>
        <taxon>Dikarya</taxon>
        <taxon>Basidiomycota</taxon>
        <taxon>Agaricomycotina</taxon>
        <taxon>Agaricomycetes</taxon>
        <taxon>Phallomycetidae</taxon>
        <taxon>Phallales</taxon>
        <taxon>Clathraceae</taxon>
        <taxon>Clathrus</taxon>
    </lineage>
</organism>
<reference evidence="1" key="1">
    <citation type="submission" date="2021-10" db="EMBL/GenBank/DDBJ databases">
        <title>De novo Genome Assembly of Clathrus columnatus (Basidiomycota, Fungi) Using Illumina and Nanopore Sequence Data.</title>
        <authorList>
            <person name="Ogiso-Tanaka E."/>
            <person name="Itagaki H."/>
            <person name="Hosoya T."/>
            <person name="Hosaka K."/>
        </authorList>
    </citation>
    <scope>NUCLEOTIDE SEQUENCE</scope>
    <source>
        <strain evidence="1">MO-923</strain>
    </source>
</reference>
<dbReference type="EMBL" id="BPWL01000007">
    <property type="protein sequence ID" value="GJJ11975.1"/>
    <property type="molecule type" value="Genomic_DNA"/>
</dbReference>